<proteinExistence type="inferred from homology"/>
<keyword evidence="4" id="KW-0560">Oxidoreductase</keyword>
<dbReference type="Pfam" id="PF03055">
    <property type="entry name" value="RPE65"/>
    <property type="match status" value="1"/>
</dbReference>
<keyword evidence="3" id="KW-0479">Metal-binding</keyword>
<evidence type="ECO:0000256" key="5">
    <source>
        <dbReference type="ARBA" id="ARBA00023004"/>
    </source>
</evidence>
<reference evidence="6" key="1">
    <citation type="submission" date="2022-11" db="EMBL/GenBank/DDBJ databases">
        <title>Minimal conservation of predation-associated metabolite biosynthetic gene clusters underscores biosynthetic potential of Myxococcota including descriptions for ten novel species: Archangium lansinium sp. nov., Myxococcus landrumus sp. nov., Nannocystis bai.</title>
        <authorList>
            <person name="Ahearne A."/>
            <person name="Stevens C."/>
            <person name="Dowd S."/>
        </authorList>
    </citation>
    <scope>NUCLEOTIDE SEQUENCE</scope>
    <source>
        <strain evidence="6">Fl3</strain>
    </source>
</reference>
<sequence>MSLTASAEPAPTVAQRAPFRSAAEAGPFVCDARIDGKIPEWLRGDLVRTAPAVFERTDPASGRTFRARHWFDALGLLYGFRVGDGGVKFRQRLMATEVEVEARGGRTPTASFGSPIERSFWRRLIEPRPRVTDNVNVNVIALGDERVAMTESSHQWAFDPDTLALTRRVAYDDRLGAMTMIAHPHFDFARGVVVNLGVELGPASAVVVYEHAPTSRTRRVVGRVPLRRVPYVHAFGLTPRHAVIIGHPLTVSPLSLLWSNRGFIDHFQWRPETGTTLWLVDRASGQVRTHQAPPGFVFHVVNAFEAGADTVLDVALYPDAGIVDALRSEPLARGGLPPLTPAIVRYTMTPGREHAAVETVLARGFEFPSIAYRTRNGQRHAASWGTRIDAGLRSSVIRLDAGGAVRTHADADFVFGEPIFVARPGAREEDAGALLVVGSHRHEDRSQLRILDAATLEPLATAEAPLPLPLGFHGSFFRDAHQ</sequence>
<keyword evidence="7" id="KW-1185">Reference proteome</keyword>
<dbReference type="InterPro" id="IPR004294">
    <property type="entry name" value="Carotenoid_Oase"/>
</dbReference>
<dbReference type="EMBL" id="CP114040">
    <property type="protein sequence ID" value="WAS97298.1"/>
    <property type="molecule type" value="Genomic_DNA"/>
</dbReference>
<name>A0ABY7HDC7_9BACT</name>
<dbReference type="PANTHER" id="PTHR10543">
    <property type="entry name" value="BETA-CAROTENE DIOXYGENASE"/>
    <property type="match status" value="1"/>
</dbReference>
<protein>
    <submittedName>
        <fullName evidence="6">Carotenoid oxygenase family protein</fullName>
    </submittedName>
</protein>
<evidence type="ECO:0000256" key="1">
    <source>
        <dbReference type="ARBA" id="ARBA00001954"/>
    </source>
</evidence>
<evidence type="ECO:0000256" key="4">
    <source>
        <dbReference type="ARBA" id="ARBA00023002"/>
    </source>
</evidence>
<comment type="cofactor">
    <cofactor evidence="1">
        <name>Fe(2+)</name>
        <dbReference type="ChEBI" id="CHEBI:29033"/>
    </cofactor>
</comment>
<gene>
    <name evidence="6" type="ORF">O0S08_14215</name>
</gene>
<accession>A0ABY7HDC7</accession>
<dbReference type="RefSeq" id="WP_269039661.1">
    <property type="nucleotide sequence ID" value="NZ_CP114040.1"/>
</dbReference>
<comment type="similarity">
    <text evidence="2">Belongs to the carotenoid oxygenase family.</text>
</comment>
<dbReference type="Proteomes" id="UP001164459">
    <property type="component" value="Chromosome"/>
</dbReference>
<keyword evidence="5" id="KW-0408">Iron</keyword>
<evidence type="ECO:0000256" key="2">
    <source>
        <dbReference type="ARBA" id="ARBA00006787"/>
    </source>
</evidence>
<dbReference type="PANTHER" id="PTHR10543:SF24">
    <property type="entry name" value="CAROTENOID ISOMEROOXYGENASE"/>
    <property type="match status" value="1"/>
</dbReference>
<evidence type="ECO:0000313" key="6">
    <source>
        <dbReference type="EMBL" id="WAS97298.1"/>
    </source>
</evidence>
<evidence type="ECO:0000313" key="7">
    <source>
        <dbReference type="Proteomes" id="UP001164459"/>
    </source>
</evidence>
<evidence type="ECO:0000256" key="3">
    <source>
        <dbReference type="ARBA" id="ARBA00022723"/>
    </source>
</evidence>
<organism evidence="6 7">
    <name type="scientific">Nannocystis punicea</name>
    <dbReference type="NCBI Taxonomy" id="2995304"/>
    <lineage>
        <taxon>Bacteria</taxon>
        <taxon>Pseudomonadati</taxon>
        <taxon>Myxococcota</taxon>
        <taxon>Polyangia</taxon>
        <taxon>Nannocystales</taxon>
        <taxon>Nannocystaceae</taxon>
        <taxon>Nannocystis</taxon>
    </lineage>
</organism>